<evidence type="ECO:0000256" key="9">
    <source>
        <dbReference type="ARBA" id="ARBA00023304"/>
    </source>
</evidence>
<evidence type="ECO:0000256" key="3">
    <source>
        <dbReference type="ARBA" id="ARBA00010318"/>
    </source>
</evidence>
<feature type="binding site" evidence="11">
    <location>
        <position position="53"/>
    </location>
    <ligand>
        <name>NADP(+)</name>
        <dbReference type="ChEBI" id="CHEBI:58349"/>
    </ligand>
</feature>
<evidence type="ECO:0000256" key="5">
    <source>
        <dbReference type="ARBA" id="ARBA00022723"/>
    </source>
</evidence>
<dbReference type="UniPathway" id="UPA00049">
    <property type="reaction ID" value="UER00060"/>
</dbReference>
<feature type="binding site" evidence="11">
    <location>
        <position position="191"/>
    </location>
    <ligand>
        <name>Mg(2+)</name>
        <dbReference type="ChEBI" id="CHEBI:18420"/>
        <label>2</label>
    </ligand>
</feature>
<feature type="binding site" evidence="11">
    <location>
        <position position="231"/>
    </location>
    <ligand>
        <name>Mg(2+)</name>
        <dbReference type="ChEBI" id="CHEBI:18420"/>
        <label>2</label>
    </ligand>
</feature>
<comment type="catalytic activity">
    <reaction evidence="10 11">
        <text>(2R)-2,3-dihydroxy-3-methylbutanoate + NADP(+) = (2S)-2-acetolactate + NADPH + H(+)</text>
        <dbReference type="Rhea" id="RHEA:22068"/>
        <dbReference type="ChEBI" id="CHEBI:15378"/>
        <dbReference type="ChEBI" id="CHEBI:49072"/>
        <dbReference type="ChEBI" id="CHEBI:57783"/>
        <dbReference type="ChEBI" id="CHEBI:58349"/>
        <dbReference type="ChEBI" id="CHEBI:58476"/>
        <dbReference type="EC" id="1.1.1.86"/>
    </reaction>
</comment>
<feature type="binding site" evidence="11">
    <location>
        <position position="227"/>
    </location>
    <ligand>
        <name>Mg(2+)</name>
        <dbReference type="ChEBI" id="CHEBI:18420"/>
        <label>2</label>
    </ligand>
</feature>
<dbReference type="GO" id="GO:0050661">
    <property type="term" value="F:NADP binding"/>
    <property type="evidence" value="ECO:0007669"/>
    <property type="project" value="InterPro"/>
</dbReference>
<keyword evidence="8 11" id="KW-0560">Oxidoreductase</keyword>
<dbReference type="PIRSF" id="PIRSF000116">
    <property type="entry name" value="IlvC_gammaproteo"/>
    <property type="match status" value="1"/>
</dbReference>
<dbReference type="GO" id="GO:0009099">
    <property type="term" value="P:L-valine biosynthetic process"/>
    <property type="evidence" value="ECO:0007669"/>
    <property type="project" value="UniProtKB-UniRule"/>
</dbReference>
<dbReference type="SUPFAM" id="SSF48179">
    <property type="entry name" value="6-phosphogluconate dehydrogenase C-terminal domain-like"/>
    <property type="match status" value="1"/>
</dbReference>
<organism evidence="14 15">
    <name type="scientific">Kocuria tytonicola</name>
    <dbReference type="NCBI Taxonomy" id="2055946"/>
    <lineage>
        <taxon>Bacteria</taxon>
        <taxon>Bacillati</taxon>
        <taxon>Actinomycetota</taxon>
        <taxon>Actinomycetes</taxon>
        <taxon>Micrococcales</taxon>
        <taxon>Micrococcaceae</taxon>
        <taxon>Kocuria</taxon>
    </lineage>
</organism>
<feature type="binding site" evidence="11">
    <location>
        <position position="51"/>
    </location>
    <ligand>
        <name>NADP(+)</name>
        <dbReference type="ChEBI" id="CHEBI:58349"/>
    </ligand>
</feature>
<keyword evidence="14" id="KW-0413">Isomerase</keyword>
<feature type="binding site" evidence="11">
    <location>
        <position position="195"/>
    </location>
    <ligand>
        <name>Mg(2+)</name>
        <dbReference type="ChEBI" id="CHEBI:18420"/>
        <label>1</label>
    </ligand>
</feature>
<dbReference type="Proteomes" id="UP000277871">
    <property type="component" value="Unassembled WGS sequence"/>
</dbReference>
<reference evidence="14 15" key="1">
    <citation type="submission" date="2018-10" db="EMBL/GenBank/DDBJ databases">
        <title>Kocuria tytonicola, new bacteria from the preen glands of American barn owls (Tyto furcata).</title>
        <authorList>
            <person name="Braun M.S."/>
            <person name="Wang E."/>
            <person name="Zimmermann S."/>
            <person name="Boutin S."/>
            <person name="Wagner H."/>
            <person name="Wink M."/>
        </authorList>
    </citation>
    <scope>NUCLEOTIDE SEQUENCE [LARGE SCALE GENOMIC DNA]</scope>
    <source>
        <strain evidence="14 15">473</strain>
    </source>
</reference>
<comment type="caution">
    <text evidence="14">The sequence shown here is derived from an EMBL/GenBank/DDBJ whole genome shotgun (WGS) entry which is preliminary data.</text>
</comment>
<dbReference type="InterPro" id="IPR036291">
    <property type="entry name" value="NAD(P)-bd_dom_sf"/>
</dbReference>
<evidence type="ECO:0000256" key="2">
    <source>
        <dbReference type="ARBA" id="ARBA00004885"/>
    </source>
</evidence>
<comment type="function">
    <text evidence="11">Involved in the biosynthesis of branched-chain amino acids (BCAA). Catalyzes an alkyl-migration followed by a ketol-acid reduction of (S)-2-acetolactate (S2AL) to yield (R)-2,3-dihydroxy-isovalerate. In the isomerase reaction, S2AL is rearranged via a Mg-dependent methyl migration to produce 3-hydroxy-3-methyl-2-ketobutyrate (HMKB). In the reductase reaction, this 2-ketoacid undergoes a metal-dependent reduction by NADPH to yield (R)-2,3-dihydroxy-isovalerate.</text>
</comment>
<comment type="similarity">
    <text evidence="3 11">Belongs to the ketol-acid reductoisomerase family.</text>
</comment>
<accession>A0A3L9L794</accession>
<dbReference type="NCBIfam" id="NF004017">
    <property type="entry name" value="PRK05479.1"/>
    <property type="match status" value="1"/>
</dbReference>
<dbReference type="InterPro" id="IPR014359">
    <property type="entry name" value="KARI_prok"/>
</dbReference>
<dbReference type="GO" id="GO:0000287">
    <property type="term" value="F:magnesium ion binding"/>
    <property type="evidence" value="ECO:0007669"/>
    <property type="project" value="UniProtKB-UniRule"/>
</dbReference>
<name>A0A3L9L794_9MICC</name>
<evidence type="ECO:0000313" key="14">
    <source>
        <dbReference type="EMBL" id="RLY94700.1"/>
    </source>
</evidence>
<comment type="caution">
    <text evidence="11">Lacks conserved residue(s) required for the propagation of feature annotation.</text>
</comment>
<dbReference type="EMBL" id="RDEX01000001">
    <property type="protein sequence ID" value="RLY94700.1"/>
    <property type="molecule type" value="Genomic_DNA"/>
</dbReference>
<dbReference type="PANTHER" id="PTHR21371">
    <property type="entry name" value="KETOL-ACID REDUCTOISOMERASE, MITOCHONDRIAL"/>
    <property type="match status" value="1"/>
</dbReference>
<dbReference type="NCBIfam" id="NF009940">
    <property type="entry name" value="PRK13403.1"/>
    <property type="match status" value="1"/>
</dbReference>
<feature type="domain" description="KARI C-terminal knotted" evidence="12">
    <location>
        <begin position="184"/>
        <end position="327"/>
    </location>
</feature>
<proteinExistence type="inferred from homology"/>
<evidence type="ECO:0000256" key="4">
    <source>
        <dbReference type="ARBA" id="ARBA00022605"/>
    </source>
</evidence>
<feature type="domain" description="KARI N-terminal Rossmann" evidence="13">
    <location>
        <begin position="15"/>
        <end position="178"/>
    </location>
</feature>
<dbReference type="AlphaFoldDB" id="A0A3L9L794"/>
<keyword evidence="7 11" id="KW-0521">NADP</keyword>
<keyword evidence="5 11" id="KW-0479">Metal-binding</keyword>
<dbReference type="GO" id="GO:0016853">
    <property type="term" value="F:isomerase activity"/>
    <property type="evidence" value="ECO:0007669"/>
    <property type="project" value="UniProtKB-KW"/>
</dbReference>
<feature type="binding site" evidence="11">
    <location>
        <position position="191"/>
    </location>
    <ligand>
        <name>Mg(2+)</name>
        <dbReference type="ChEBI" id="CHEBI:18420"/>
        <label>1</label>
    </ligand>
</feature>
<evidence type="ECO:0000256" key="6">
    <source>
        <dbReference type="ARBA" id="ARBA00022842"/>
    </source>
</evidence>
<feature type="active site" evidence="11">
    <location>
        <position position="108"/>
    </location>
</feature>
<evidence type="ECO:0000256" key="8">
    <source>
        <dbReference type="ARBA" id="ARBA00023002"/>
    </source>
</evidence>
<evidence type="ECO:0000259" key="13">
    <source>
        <dbReference type="Pfam" id="PF07991"/>
    </source>
</evidence>
<evidence type="ECO:0000259" key="12">
    <source>
        <dbReference type="Pfam" id="PF01450"/>
    </source>
</evidence>
<dbReference type="InterPro" id="IPR008927">
    <property type="entry name" value="6-PGluconate_DH-like_C_sf"/>
</dbReference>
<dbReference type="FunFam" id="3.40.50.720:FF:000023">
    <property type="entry name" value="Ketol-acid reductoisomerase (NADP(+))"/>
    <property type="match status" value="1"/>
</dbReference>
<evidence type="ECO:0000313" key="15">
    <source>
        <dbReference type="Proteomes" id="UP000277871"/>
    </source>
</evidence>
<dbReference type="InterPro" id="IPR013023">
    <property type="entry name" value="KARI"/>
</dbReference>
<protein>
    <recommendedName>
        <fullName evidence="11">Ketol-acid reductoisomerase (NADP(+))</fullName>
        <shortName evidence="11">KARI</shortName>
        <ecNumber evidence="11">1.1.1.86</ecNumber>
    </recommendedName>
    <alternativeName>
        <fullName evidence="11">Acetohydroxy-acid isomeroreductase</fullName>
        <shortName evidence="11">AHIR</shortName>
    </alternativeName>
    <alternativeName>
        <fullName evidence="11">Alpha-keto-beta-hydroxylacyl reductoisomerase</fullName>
    </alternativeName>
</protein>
<evidence type="ECO:0000256" key="1">
    <source>
        <dbReference type="ARBA" id="ARBA00004864"/>
    </source>
</evidence>
<dbReference type="EC" id="1.1.1.86" evidence="11"/>
<gene>
    <name evidence="11 14" type="primary">ilvC</name>
    <name evidence="14" type="ORF">EAE32_06020</name>
</gene>
<evidence type="ECO:0000256" key="11">
    <source>
        <dbReference type="HAMAP-Rule" id="MF_00435"/>
    </source>
</evidence>
<dbReference type="Pfam" id="PF07991">
    <property type="entry name" value="KARI_N"/>
    <property type="match status" value="1"/>
</dbReference>
<feature type="binding site" evidence="11">
    <location>
        <position position="134"/>
    </location>
    <ligand>
        <name>NADP(+)</name>
        <dbReference type="ChEBI" id="CHEBI:58349"/>
    </ligand>
</feature>
<comment type="catalytic activity">
    <reaction evidence="11">
        <text>(2R,3R)-2,3-dihydroxy-3-methylpentanoate + NADP(+) = (S)-2-ethyl-2-hydroxy-3-oxobutanoate + NADPH + H(+)</text>
        <dbReference type="Rhea" id="RHEA:13493"/>
        <dbReference type="ChEBI" id="CHEBI:15378"/>
        <dbReference type="ChEBI" id="CHEBI:49256"/>
        <dbReference type="ChEBI" id="CHEBI:49258"/>
        <dbReference type="ChEBI" id="CHEBI:57783"/>
        <dbReference type="ChEBI" id="CHEBI:58349"/>
        <dbReference type="EC" id="1.1.1.86"/>
    </reaction>
</comment>
<dbReference type="NCBIfam" id="TIGR00465">
    <property type="entry name" value="ilvC"/>
    <property type="match status" value="1"/>
</dbReference>
<keyword evidence="15" id="KW-1185">Reference proteome</keyword>
<dbReference type="PANTHER" id="PTHR21371:SF1">
    <property type="entry name" value="KETOL-ACID REDUCTOISOMERASE, MITOCHONDRIAL"/>
    <property type="match status" value="1"/>
</dbReference>
<keyword evidence="6 11" id="KW-0460">Magnesium</keyword>
<feature type="binding site" evidence="11">
    <location>
        <begin position="25"/>
        <end position="28"/>
    </location>
    <ligand>
        <name>NADP(+)</name>
        <dbReference type="ChEBI" id="CHEBI:58349"/>
    </ligand>
</feature>
<evidence type="ECO:0000256" key="7">
    <source>
        <dbReference type="ARBA" id="ARBA00022857"/>
    </source>
</evidence>
<dbReference type="Gene3D" id="3.40.50.720">
    <property type="entry name" value="NAD(P)-binding Rossmann-like Domain"/>
    <property type="match status" value="1"/>
</dbReference>
<comment type="pathway">
    <text evidence="2 11">Amino-acid biosynthesis; L-isoleucine biosynthesis; L-isoleucine from 2-oxobutanoate: step 2/4.</text>
</comment>
<dbReference type="SUPFAM" id="SSF51735">
    <property type="entry name" value="NAD(P)-binding Rossmann-fold domains"/>
    <property type="match status" value="1"/>
</dbReference>
<dbReference type="Pfam" id="PF01450">
    <property type="entry name" value="KARI_C"/>
    <property type="match status" value="1"/>
</dbReference>
<dbReference type="Gene3D" id="6.10.240.10">
    <property type="match status" value="1"/>
</dbReference>
<dbReference type="InterPro" id="IPR000506">
    <property type="entry name" value="KARI_C"/>
</dbReference>
<dbReference type="GO" id="GO:0005829">
    <property type="term" value="C:cytosol"/>
    <property type="evidence" value="ECO:0007669"/>
    <property type="project" value="TreeGrafter"/>
</dbReference>
<dbReference type="GO" id="GO:0004455">
    <property type="term" value="F:ketol-acid reductoisomerase activity"/>
    <property type="evidence" value="ECO:0007669"/>
    <property type="project" value="UniProtKB-UniRule"/>
</dbReference>
<dbReference type="InterPro" id="IPR013116">
    <property type="entry name" value="KARI_N"/>
</dbReference>
<evidence type="ECO:0000256" key="10">
    <source>
        <dbReference type="ARBA" id="ARBA00049021"/>
    </source>
</evidence>
<keyword evidence="4 11" id="KW-0028">Amino-acid biosynthesis</keyword>
<keyword evidence="9 11" id="KW-0100">Branched-chain amino acid biosynthesis</keyword>
<dbReference type="HAMAP" id="MF_00435">
    <property type="entry name" value="IlvC"/>
    <property type="match status" value="1"/>
</dbReference>
<comment type="cofactor">
    <cofactor evidence="11">
        <name>Mg(2+)</name>
        <dbReference type="ChEBI" id="CHEBI:18420"/>
    </cofactor>
    <text evidence="11">Binds 2 magnesium ions per subunit.</text>
</comment>
<dbReference type="GO" id="GO:0009097">
    <property type="term" value="P:isoleucine biosynthetic process"/>
    <property type="evidence" value="ECO:0007669"/>
    <property type="project" value="UniProtKB-UniRule"/>
</dbReference>
<dbReference type="UniPathway" id="UPA00047">
    <property type="reaction ID" value="UER00056"/>
</dbReference>
<comment type="pathway">
    <text evidence="1 11">Amino-acid biosynthesis; L-valine biosynthesis; L-valine from pyruvate: step 2/4.</text>
</comment>
<dbReference type="RefSeq" id="WP_121864455.1">
    <property type="nucleotide sequence ID" value="NZ_RDEX01000001.1"/>
</dbReference>
<sequence>MAKIYYNDDADLSIIQNRSVAIIGYGSQGHAHALNLRDSGVDVRIGLNEGSRSRAKAEAEGLRVLSIADAAKEADVIMILTPDQVQAQVFEESVKDNLDEGDAIFFAHGFNIRFGYIEAPQGVDVAMVAPKGPGHTVRREFEAGRGVPDLVAVEVDASGQALQLALSYAKGIGGTRAGVIETTFTEETESDLFGEQAVLCGGVSHLVQYGFETLTEAGYQPEIAYFEVLHELKLIVDLMVEGGIAKQRWSCSDTAEYGDYVSGPRVIQPEVKERMQEVLADIRNGAFADRFMKDQASGAKEFNELRAKEEKHPIETTGRQLRSLFAWEQTDEDYTEGTAAR</sequence>
<feature type="binding site" evidence="11">
    <location>
        <position position="252"/>
    </location>
    <ligand>
        <name>substrate</name>
    </ligand>
</feature>